<organism evidence="1 2">
    <name type="scientific">Setaria italica</name>
    <name type="common">Foxtail millet</name>
    <name type="synonym">Panicum italicum</name>
    <dbReference type="NCBI Taxonomy" id="4555"/>
    <lineage>
        <taxon>Eukaryota</taxon>
        <taxon>Viridiplantae</taxon>
        <taxon>Streptophyta</taxon>
        <taxon>Embryophyta</taxon>
        <taxon>Tracheophyta</taxon>
        <taxon>Spermatophyta</taxon>
        <taxon>Magnoliopsida</taxon>
        <taxon>Liliopsida</taxon>
        <taxon>Poales</taxon>
        <taxon>Poaceae</taxon>
        <taxon>PACMAD clade</taxon>
        <taxon>Panicoideae</taxon>
        <taxon>Panicodae</taxon>
        <taxon>Paniceae</taxon>
        <taxon>Cenchrinae</taxon>
        <taxon>Setaria</taxon>
    </lineage>
</organism>
<evidence type="ECO:0000313" key="2">
    <source>
        <dbReference type="Proteomes" id="UP000004995"/>
    </source>
</evidence>
<proteinExistence type="predicted"/>
<evidence type="ECO:0000313" key="1">
    <source>
        <dbReference type="EnsemblPlants" id="KQL25579"/>
    </source>
</evidence>
<dbReference type="Gramene" id="KQL25579">
    <property type="protein sequence ID" value="KQL25579"/>
    <property type="gene ID" value="SETIT_033768mg"/>
</dbReference>
<dbReference type="InterPro" id="IPR029045">
    <property type="entry name" value="ClpP/crotonase-like_dom_sf"/>
</dbReference>
<dbReference type="Pfam" id="PF00574">
    <property type="entry name" value="CLP_protease"/>
    <property type="match status" value="1"/>
</dbReference>
<sequence>MFCMQKVDKMFAAFTGQPLDMVQQWTERDRFMSSSEAMDFGLVDALLETRY</sequence>
<dbReference type="ExpressionAtlas" id="K4A3M1">
    <property type="expression patterns" value="baseline"/>
</dbReference>
<dbReference type="AlphaFoldDB" id="K4A3M1"/>
<dbReference type="HOGENOM" id="CLU_058707_7_3_1"/>
<dbReference type="Gene3D" id="3.90.226.10">
    <property type="entry name" value="2-enoyl-CoA Hydratase, Chain A, domain 1"/>
    <property type="match status" value="1"/>
</dbReference>
<reference evidence="2" key="1">
    <citation type="journal article" date="2012" name="Nat. Biotechnol.">
        <title>Reference genome sequence of the model plant Setaria.</title>
        <authorList>
            <person name="Bennetzen J.L."/>
            <person name="Schmutz J."/>
            <person name="Wang H."/>
            <person name="Percifield R."/>
            <person name="Hawkins J."/>
            <person name="Pontaroli A.C."/>
            <person name="Estep M."/>
            <person name="Feng L."/>
            <person name="Vaughn J.N."/>
            <person name="Grimwood J."/>
            <person name="Jenkins J."/>
            <person name="Barry K."/>
            <person name="Lindquist E."/>
            <person name="Hellsten U."/>
            <person name="Deshpande S."/>
            <person name="Wang X."/>
            <person name="Wu X."/>
            <person name="Mitros T."/>
            <person name="Triplett J."/>
            <person name="Yang X."/>
            <person name="Ye C.Y."/>
            <person name="Mauro-Herrera M."/>
            <person name="Wang L."/>
            <person name="Li P."/>
            <person name="Sharma M."/>
            <person name="Sharma R."/>
            <person name="Ronald P.C."/>
            <person name="Panaud O."/>
            <person name="Kellogg E.A."/>
            <person name="Brutnell T.P."/>
            <person name="Doust A.N."/>
            <person name="Tuskan G.A."/>
            <person name="Rokhsar D."/>
            <person name="Devos K.M."/>
        </authorList>
    </citation>
    <scope>NUCLEOTIDE SEQUENCE [LARGE SCALE GENOMIC DNA]</scope>
    <source>
        <strain evidence="2">cv. Yugu1</strain>
    </source>
</reference>
<gene>
    <name evidence="1" type="primary">LOC101773433</name>
</gene>
<name>K4A3M1_SETIT</name>
<dbReference type="EMBL" id="AGNK02001226">
    <property type="status" value="NOT_ANNOTATED_CDS"/>
    <property type="molecule type" value="Genomic_DNA"/>
</dbReference>
<protein>
    <recommendedName>
        <fullName evidence="3">ATP-dependent Clp protease proteolytic subunit</fullName>
    </recommendedName>
</protein>
<dbReference type="SUPFAM" id="SSF52096">
    <property type="entry name" value="ClpP/crotonase"/>
    <property type="match status" value="1"/>
</dbReference>
<dbReference type="InterPro" id="IPR023562">
    <property type="entry name" value="ClpP/TepA"/>
</dbReference>
<dbReference type="Proteomes" id="UP000004995">
    <property type="component" value="Unassembled WGS sequence"/>
</dbReference>
<dbReference type="PANTHER" id="PTHR10381">
    <property type="entry name" value="ATP-DEPENDENT CLP PROTEASE PROTEOLYTIC SUBUNIT"/>
    <property type="match status" value="1"/>
</dbReference>
<evidence type="ECO:0008006" key="3">
    <source>
        <dbReference type="Google" id="ProtNLM"/>
    </source>
</evidence>
<keyword evidence="2" id="KW-1185">Reference proteome</keyword>
<accession>K4A3M1</accession>
<dbReference type="PANTHER" id="PTHR10381:SF8">
    <property type="entry name" value="ATP-DEPENDENT CLP PROTEASE PROTEOLYTIC SUBUNIT 6, CHLOROPLASTIC"/>
    <property type="match status" value="1"/>
</dbReference>
<reference evidence="1" key="2">
    <citation type="submission" date="2018-08" db="UniProtKB">
        <authorList>
            <consortium name="EnsemblPlants"/>
        </authorList>
    </citation>
    <scope>IDENTIFICATION</scope>
    <source>
        <strain evidence="1">Yugu1</strain>
    </source>
</reference>
<dbReference type="EnsemblPlants" id="KQL25579">
    <property type="protein sequence ID" value="KQL25579"/>
    <property type="gene ID" value="SETIT_033768mg"/>
</dbReference>